<evidence type="ECO:0000313" key="1">
    <source>
        <dbReference type="EMBL" id="GAA5500472.1"/>
    </source>
</evidence>
<keyword evidence="2" id="KW-1185">Reference proteome</keyword>
<dbReference type="Proteomes" id="UP001458946">
    <property type="component" value="Unassembled WGS sequence"/>
</dbReference>
<reference evidence="1 2" key="1">
    <citation type="submission" date="2024-02" db="EMBL/GenBank/DDBJ databases">
        <title>Deinococcus xinjiangensis NBRC 107630.</title>
        <authorList>
            <person name="Ichikawa N."/>
            <person name="Katano-Makiyama Y."/>
            <person name="Hidaka K."/>
        </authorList>
    </citation>
    <scope>NUCLEOTIDE SEQUENCE [LARGE SCALE GENOMIC DNA]</scope>
    <source>
        <strain evidence="1 2">NBRC 107630</strain>
    </source>
</reference>
<dbReference type="EMBL" id="BAABRN010000001">
    <property type="protein sequence ID" value="GAA5500472.1"/>
    <property type="molecule type" value="Genomic_DNA"/>
</dbReference>
<proteinExistence type="predicted"/>
<evidence type="ECO:0000313" key="2">
    <source>
        <dbReference type="Proteomes" id="UP001458946"/>
    </source>
</evidence>
<sequence length="80" mass="8976">MKIEIRIDICPENEQEAEAIRLADSHGTTAFIEERLAETSSVAGSAVRDAVSFYLKPTVTHTLALFEIHERYELITEVAK</sequence>
<gene>
    <name evidence="1" type="ORF">Dxin01_00193</name>
</gene>
<dbReference type="RefSeq" id="WP_353540457.1">
    <property type="nucleotide sequence ID" value="NZ_BAABRN010000001.1"/>
</dbReference>
<name>A0ABP9V5B2_9DEIO</name>
<protein>
    <submittedName>
        <fullName evidence="1">Uncharacterized protein</fullName>
    </submittedName>
</protein>
<comment type="caution">
    <text evidence="1">The sequence shown here is derived from an EMBL/GenBank/DDBJ whole genome shotgun (WGS) entry which is preliminary data.</text>
</comment>
<organism evidence="1 2">
    <name type="scientific">Deinococcus xinjiangensis</name>
    <dbReference type="NCBI Taxonomy" id="457454"/>
    <lineage>
        <taxon>Bacteria</taxon>
        <taxon>Thermotogati</taxon>
        <taxon>Deinococcota</taxon>
        <taxon>Deinococci</taxon>
        <taxon>Deinococcales</taxon>
        <taxon>Deinococcaceae</taxon>
        <taxon>Deinococcus</taxon>
    </lineage>
</organism>
<accession>A0ABP9V5B2</accession>